<proteinExistence type="predicted"/>
<evidence type="ECO:0000259" key="3">
    <source>
        <dbReference type="Pfam" id="PF21537"/>
    </source>
</evidence>
<keyword evidence="1" id="KW-0472">Membrane</keyword>
<dbReference type="AlphaFoldDB" id="A0A1S2LT34"/>
<evidence type="ECO:0000256" key="1">
    <source>
        <dbReference type="SAM" id="Phobius"/>
    </source>
</evidence>
<dbReference type="EMBL" id="MLQQ01000001">
    <property type="protein sequence ID" value="OIJ15678.1"/>
    <property type="molecule type" value="Genomic_DNA"/>
</dbReference>
<dbReference type="PANTHER" id="PTHR40047">
    <property type="entry name" value="UPF0703 PROTEIN YCGQ"/>
    <property type="match status" value="1"/>
</dbReference>
<gene>
    <name evidence="4" type="ORF">BKP35_01395</name>
</gene>
<dbReference type="InterPro" id="IPR052955">
    <property type="entry name" value="UPF0703_membrane_permease"/>
</dbReference>
<protein>
    <submittedName>
        <fullName evidence="4">TIGR03943 family protein</fullName>
    </submittedName>
</protein>
<feature type="transmembrane region" description="Helical" evidence="1">
    <location>
        <begin position="37"/>
        <end position="55"/>
    </location>
</feature>
<dbReference type="RefSeq" id="WP_071311603.1">
    <property type="nucleotide sequence ID" value="NZ_MLQQ01000001.1"/>
</dbReference>
<keyword evidence="1" id="KW-1133">Transmembrane helix</keyword>
<name>A0A1S2LT34_9BACI</name>
<dbReference type="InterPro" id="IPR015402">
    <property type="entry name" value="DUF1980"/>
</dbReference>
<organism evidence="4 5">
    <name type="scientific">Anaerobacillus arseniciselenatis</name>
    <dbReference type="NCBI Taxonomy" id="85682"/>
    <lineage>
        <taxon>Bacteria</taxon>
        <taxon>Bacillati</taxon>
        <taxon>Bacillota</taxon>
        <taxon>Bacilli</taxon>
        <taxon>Bacillales</taxon>
        <taxon>Bacillaceae</taxon>
        <taxon>Anaerobacillus</taxon>
    </lineage>
</organism>
<dbReference type="Proteomes" id="UP000180098">
    <property type="component" value="Unassembled WGS sequence"/>
</dbReference>
<feature type="domain" description="DUF1980" evidence="2">
    <location>
        <begin position="9"/>
        <end position="115"/>
    </location>
</feature>
<feature type="domain" description="DUF1980" evidence="3">
    <location>
        <begin position="139"/>
        <end position="269"/>
    </location>
</feature>
<keyword evidence="1" id="KW-0812">Transmembrane</keyword>
<evidence type="ECO:0000259" key="2">
    <source>
        <dbReference type="Pfam" id="PF09323"/>
    </source>
</evidence>
<dbReference type="PANTHER" id="PTHR40047:SF1">
    <property type="entry name" value="UPF0703 PROTEIN YCGQ"/>
    <property type="match status" value="1"/>
</dbReference>
<reference evidence="4 5" key="1">
    <citation type="submission" date="2016-10" db="EMBL/GenBank/DDBJ databases">
        <title>Draft genome sequences of four alkaliphilic bacteria belonging to the Anaerobacillus genus.</title>
        <authorList>
            <person name="Bassil N.M."/>
            <person name="Lloyd J.R."/>
        </authorList>
    </citation>
    <scope>NUCLEOTIDE SEQUENCE [LARGE SCALE GENOMIC DNA]</scope>
    <source>
        <strain evidence="4 5">DSM 15340</strain>
    </source>
</reference>
<dbReference type="InterPro" id="IPR048447">
    <property type="entry name" value="DUF1980_C"/>
</dbReference>
<evidence type="ECO:0000313" key="4">
    <source>
        <dbReference type="EMBL" id="OIJ15678.1"/>
    </source>
</evidence>
<dbReference type="InterPro" id="IPR048493">
    <property type="entry name" value="DUF1980_N"/>
</dbReference>
<dbReference type="Pfam" id="PF21537">
    <property type="entry name" value="DUF1980_C"/>
    <property type="match status" value="1"/>
</dbReference>
<sequence length="278" mass="31777">MNFSIQHAIKALLLLGFTAFLFKLHYSGEILKYVNPKFIIFTQIASIILLVMFFIQVKRVWENSDNIDCAYHEQHEKQFSFGQLFVYLLVSLPLITGLLLAPKELDANFAEKRGILFQSKGNEKESGDCGQGEEPPRTALQEELIEKMLAESPIVMSKENFSSYSDVLFQNPEIFKNKQIFLEGFILKGEQLKENEYVVGRFLITHCVADATVIGILSEFKDGVTFPDNSWVKLLGTVNVANHNDKKLPLIKVTHWKLTEKPEEPYVYPPQKKKSKAN</sequence>
<comment type="caution">
    <text evidence="4">The sequence shown here is derived from an EMBL/GenBank/DDBJ whole genome shotgun (WGS) entry which is preliminary data.</text>
</comment>
<dbReference type="Pfam" id="PF09323">
    <property type="entry name" value="DUF1980"/>
    <property type="match status" value="1"/>
</dbReference>
<keyword evidence="5" id="KW-1185">Reference proteome</keyword>
<evidence type="ECO:0000313" key="5">
    <source>
        <dbReference type="Proteomes" id="UP000180098"/>
    </source>
</evidence>
<feature type="transmembrane region" description="Helical" evidence="1">
    <location>
        <begin position="84"/>
        <end position="101"/>
    </location>
</feature>
<dbReference type="NCBIfam" id="TIGR03943">
    <property type="entry name" value="TIGR03943 family putative permease subunit"/>
    <property type="match status" value="1"/>
</dbReference>
<accession>A0A1S2LT34</accession>